<dbReference type="KEGG" id="agf:ET445_07605"/>
<dbReference type="Proteomes" id="UP000291259">
    <property type="component" value="Chromosome"/>
</dbReference>
<keyword evidence="1" id="KW-1133">Transmembrane helix</keyword>
<dbReference type="EMBL" id="CP035491">
    <property type="protein sequence ID" value="QAY73233.1"/>
    <property type="molecule type" value="Genomic_DNA"/>
</dbReference>
<feature type="transmembrane region" description="Helical" evidence="1">
    <location>
        <begin position="20"/>
        <end position="40"/>
    </location>
</feature>
<keyword evidence="1" id="KW-0472">Membrane</keyword>
<keyword evidence="1" id="KW-0812">Transmembrane</keyword>
<dbReference type="OrthoDB" id="5006439at2"/>
<dbReference type="AlphaFoldDB" id="A0A4P6FE07"/>
<evidence type="ECO:0000313" key="2">
    <source>
        <dbReference type="EMBL" id="QAY73233.1"/>
    </source>
</evidence>
<sequence length="313" mass="31494">MTESPNSKPTPSRARGVHPAAVLTAAVAIVAAAVAAFVFFPPQEPERAEAVTPVFSAHDPGATALAGAHRGALAASAGLRAATVDLAGFTDPAILDDAAVVLASLDRASGNDDAAALIDATALFASVAPALVERLVVDGEARIANSPRADAALLQAASDAAAATRGAAASPNELTGLFVAFRASVEAAEAGHAQAVAAEEAAARSGYSGGGSSSGGSSNGFIGIAQPDADGCDPRLYSPRCNPPRITALGQHVEHCPEGSDPHSRPGPSGMWGAAVTLDYPVPYYYRVDGPFITVYLCEPSTDPGPTPTPYPY</sequence>
<organism evidence="2 3">
    <name type="scientific">Agromyces protaetiae</name>
    <dbReference type="NCBI Taxonomy" id="2509455"/>
    <lineage>
        <taxon>Bacteria</taxon>
        <taxon>Bacillati</taxon>
        <taxon>Actinomycetota</taxon>
        <taxon>Actinomycetes</taxon>
        <taxon>Micrococcales</taxon>
        <taxon>Microbacteriaceae</taxon>
        <taxon>Agromyces</taxon>
    </lineage>
</organism>
<proteinExistence type="predicted"/>
<gene>
    <name evidence="2" type="ORF">ET445_07605</name>
</gene>
<keyword evidence="3" id="KW-1185">Reference proteome</keyword>
<evidence type="ECO:0000313" key="3">
    <source>
        <dbReference type="Proteomes" id="UP000291259"/>
    </source>
</evidence>
<dbReference type="RefSeq" id="WP_129190278.1">
    <property type="nucleotide sequence ID" value="NZ_CP035491.1"/>
</dbReference>
<name>A0A4P6FE07_9MICO</name>
<evidence type="ECO:0000256" key="1">
    <source>
        <dbReference type="SAM" id="Phobius"/>
    </source>
</evidence>
<accession>A0A4P6FE07</accession>
<protein>
    <submittedName>
        <fullName evidence="2">Uncharacterized protein</fullName>
    </submittedName>
</protein>
<reference evidence="2 3" key="1">
    <citation type="submission" date="2019-01" db="EMBL/GenBank/DDBJ databases">
        <title>Genome sequencing of strain FW100M-8.</title>
        <authorList>
            <person name="Heo J."/>
            <person name="Kim S.-J."/>
            <person name="Kim J.-S."/>
            <person name="Hong S.-B."/>
            <person name="Kwon S.-W."/>
        </authorList>
    </citation>
    <scope>NUCLEOTIDE SEQUENCE [LARGE SCALE GENOMIC DNA]</scope>
    <source>
        <strain evidence="2 3">FW100M-8</strain>
    </source>
</reference>